<dbReference type="AlphaFoldDB" id="A0A670ILN6"/>
<evidence type="ECO:0000256" key="5">
    <source>
        <dbReference type="RuleBase" id="RU361155"/>
    </source>
</evidence>
<dbReference type="Ensembl" id="ENSPMRT00000013314.1">
    <property type="protein sequence ID" value="ENSPMRP00000012469.1"/>
    <property type="gene ID" value="ENSPMRG00000008322.1"/>
</dbReference>
<evidence type="ECO:0000256" key="3">
    <source>
        <dbReference type="ARBA" id="ARBA00022490"/>
    </source>
</evidence>
<sequence length="315" mass="36135">MQQSTPGTPVFHCLPQFGQTHVGSFKHTVQPSRLLSSPSPCALHLSQHQGLFQGVFTSHDVAKVLEPQLQDLPVSTHWMSEVLALIRSHGDPSWVQNALVWDRAPWIEAADGLKEALKYPPPRLLSTHLPFQVLPPLQSQGKRGTVVYTMCNPRDEMVSGYHFFQGFKDLKDSGTMEMYLERFLSGEVLFGSWFDHVKGWMEMKDRANIFFITYEELQQDLPGSVQRICCFLGKELNSQQIESVVENASFHKMKDNKMSNFSLIPDDIFDHTKGKLPRKGISGDWKNRLTVAQREYFDRVYQENMRGVNMTFPWD</sequence>
<evidence type="ECO:0000259" key="6">
    <source>
        <dbReference type="Pfam" id="PF00685"/>
    </source>
</evidence>
<reference evidence="7" key="2">
    <citation type="submission" date="2025-08" db="UniProtKB">
        <authorList>
            <consortium name="Ensembl"/>
        </authorList>
    </citation>
    <scope>IDENTIFICATION</scope>
</reference>
<dbReference type="SUPFAM" id="SSF52540">
    <property type="entry name" value="P-loop containing nucleoside triphosphate hydrolases"/>
    <property type="match status" value="1"/>
</dbReference>
<accession>A0A670ILN6</accession>
<organism evidence="7 8">
    <name type="scientific">Podarcis muralis</name>
    <name type="common">Wall lizard</name>
    <name type="synonym">Lacerta muralis</name>
    <dbReference type="NCBI Taxonomy" id="64176"/>
    <lineage>
        <taxon>Eukaryota</taxon>
        <taxon>Metazoa</taxon>
        <taxon>Chordata</taxon>
        <taxon>Craniata</taxon>
        <taxon>Vertebrata</taxon>
        <taxon>Euteleostomi</taxon>
        <taxon>Lepidosauria</taxon>
        <taxon>Squamata</taxon>
        <taxon>Bifurcata</taxon>
        <taxon>Unidentata</taxon>
        <taxon>Episquamata</taxon>
        <taxon>Laterata</taxon>
        <taxon>Lacertibaenia</taxon>
        <taxon>Lacertidae</taxon>
        <taxon>Podarcis</taxon>
    </lineage>
</organism>
<dbReference type="InterPro" id="IPR027417">
    <property type="entry name" value="P-loop_NTPase"/>
</dbReference>
<reference evidence="7" key="3">
    <citation type="submission" date="2025-09" db="UniProtKB">
        <authorList>
            <consortium name="Ensembl"/>
        </authorList>
    </citation>
    <scope>IDENTIFICATION</scope>
</reference>
<reference evidence="7 8" key="1">
    <citation type="journal article" date="2019" name="Proc. Natl. Acad. Sci. U.S.A.">
        <title>Regulatory changes in pterin and carotenoid genes underlie balanced color polymorphisms in the wall lizard.</title>
        <authorList>
            <person name="Andrade P."/>
            <person name="Pinho C."/>
            <person name="Perez I de Lanuza G."/>
            <person name="Afonso S."/>
            <person name="Brejcha J."/>
            <person name="Rubin C.J."/>
            <person name="Wallerman O."/>
            <person name="Pereira P."/>
            <person name="Sabatino S.J."/>
            <person name="Bellati A."/>
            <person name="Pellitteri-Rosa D."/>
            <person name="Bosakova Z."/>
            <person name="Bunikis I."/>
            <person name="Carretero M.A."/>
            <person name="Feiner N."/>
            <person name="Marsik P."/>
            <person name="Pauperio F."/>
            <person name="Salvi D."/>
            <person name="Soler L."/>
            <person name="While G.M."/>
            <person name="Uller T."/>
            <person name="Font E."/>
            <person name="Andersson L."/>
            <person name="Carneiro M."/>
        </authorList>
    </citation>
    <scope>NUCLEOTIDE SEQUENCE</scope>
</reference>
<dbReference type="GO" id="GO:0008146">
    <property type="term" value="F:sulfotransferase activity"/>
    <property type="evidence" value="ECO:0007669"/>
    <property type="project" value="InterPro"/>
</dbReference>
<protein>
    <recommendedName>
        <fullName evidence="5">Sulfotransferase</fullName>
        <ecNumber evidence="5">2.8.2.-</ecNumber>
    </recommendedName>
</protein>
<comment type="subcellular location">
    <subcellularLocation>
        <location evidence="1">Cytoplasm</location>
    </subcellularLocation>
</comment>
<dbReference type="EC" id="2.8.2.-" evidence="5"/>
<evidence type="ECO:0000256" key="4">
    <source>
        <dbReference type="ARBA" id="ARBA00022679"/>
    </source>
</evidence>
<dbReference type="Proteomes" id="UP000472272">
    <property type="component" value="Chromosome 8"/>
</dbReference>
<dbReference type="FunFam" id="3.40.50.300:FF:000433">
    <property type="entry name" value="Estrogen sulfotransferase"/>
    <property type="match status" value="1"/>
</dbReference>
<dbReference type="Gene3D" id="3.40.50.300">
    <property type="entry name" value="P-loop containing nucleotide triphosphate hydrolases"/>
    <property type="match status" value="1"/>
</dbReference>
<keyword evidence="8" id="KW-1185">Reference proteome</keyword>
<dbReference type="GeneTree" id="ENSGT00940000159269"/>
<evidence type="ECO:0000256" key="2">
    <source>
        <dbReference type="ARBA" id="ARBA00005771"/>
    </source>
</evidence>
<comment type="similarity">
    <text evidence="2 5">Belongs to the sulfotransferase 1 family.</text>
</comment>
<dbReference type="InterPro" id="IPR000863">
    <property type="entry name" value="Sulfotransferase_dom"/>
</dbReference>
<proteinExistence type="inferred from homology"/>
<dbReference type="OMA" id="MADENLC"/>
<dbReference type="PANTHER" id="PTHR11783">
    <property type="entry name" value="SULFOTRANSFERASE SULT"/>
    <property type="match status" value="1"/>
</dbReference>
<keyword evidence="3" id="KW-0963">Cytoplasm</keyword>
<dbReference type="Pfam" id="PF00685">
    <property type="entry name" value="Sulfotransfer_1"/>
    <property type="match status" value="1"/>
</dbReference>
<evidence type="ECO:0000313" key="8">
    <source>
        <dbReference type="Proteomes" id="UP000472272"/>
    </source>
</evidence>
<evidence type="ECO:0000256" key="1">
    <source>
        <dbReference type="ARBA" id="ARBA00004496"/>
    </source>
</evidence>
<dbReference type="GO" id="GO:0005737">
    <property type="term" value="C:cytoplasm"/>
    <property type="evidence" value="ECO:0007669"/>
    <property type="project" value="UniProtKB-SubCell"/>
</dbReference>
<evidence type="ECO:0000313" key="7">
    <source>
        <dbReference type="Ensembl" id="ENSPMRP00000012469.1"/>
    </source>
</evidence>
<name>A0A670ILN6_PODMU</name>
<keyword evidence="4 5" id="KW-0808">Transferase</keyword>
<feature type="domain" description="Sulfotransferase" evidence="6">
    <location>
        <begin position="76"/>
        <end position="307"/>
    </location>
</feature>